<protein>
    <recommendedName>
        <fullName evidence="3">LamG-like jellyroll fold domain-containing protein</fullName>
    </recommendedName>
</protein>
<evidence type="ECO:0000313" key="2">
    <source>
        <dbReference type="Proteomes" id="UP000236893"/>
    </source>
</evidence>
<dbReference type="Pfam" id="PF13385">
    <property type="entry name" value="Laminin_G_3"/>
    <property type="match status" value="1"/>
</dbReference>
<gene>
    <name evidence="1" type="ORF">C3K47_05070</name>
</gene>
<dbReference type="OrthoDB" id="9814380at2"/>
<proteinExistence type="predicted"/>
<dbReference type="RefSeq" id="WP_103788032.1">
    <property type="nucleotide sequence ID" value="NZ_PQVF01000003.1"/>
</dbReference>
<dbReference type="SUPFAM" id="SSF49899">
    <property type="entry name" value="Concanavalin A-like lectins/glucanases"/>
    <property type="match status" value="1"/>
</dbReference>
<evidence type="ECO:0008006" key="3">
    <source>
        <dbReference type="Google" id="ProtNLM"/>
    </source>
</evidence>
<accession>A0A2S5A5M8</accession>
<dbReference type="EMBL" id="PQVF01000003">
    <property type="protein sequence ID" value="POY37901.1"/>
    <property type="molecule type" value="Genomic_DNA"/>
</dbReference>
<dbReference type="Gene3D" id="2.60.120.200">
    <property type="match status" value="1"/>
</dbReference>
<dbReference type="PROSITE" id="PS51257">
    <property type="entry name" value="PROKAR_LIPOPROTEIN"/>
    <property type="match status" value="1"/>
</dbReference>
<dbReference type="InterPro" id="IPR013320">
    <property type="entry name" value="ConA-like_dom_sf"/>
</dbReference>
<keyword evidence="2" id="KW-1185">Reference proteome</keyword>
<dbReference type="GO" id="GO:0005975">
    <property type="term" value="P:carbohydrate metabolic process"/>
    <property type="evidence" value="ECO:0007669"/>
    <property type="project" value="UniProtKB-ARBA"/>
</dbReference>
<comment type="caution">
    <text evidence="1">The sequence shown here is derived from an EMBL/GenBank/DDBJ whole genome shotgun (WGS) entry which is preliminary data.</text>
</comment>
<dbReference type="AlphaFoldDB" id="A0A2S5A5M8"/>
<evidence type="ECO:0000313" key="1">
    <source>
        <dbReference type="EMBL" id="POY37901.1"/>
    </source>
</evidence>
<dbReference type="GO" id="GO:0004553">
    <property type="term" value="F:hydrolase activity, hydrolyzing O-glycosyl compounds"/>
    <property type="evidence" value="ECO:0007669"/>
    <property type="project" value="UniProtKB-ARBA"/>
</dbReference>
<name>A0A2S5A5M8_9SPHI</name>
<dbReference type="Proteomes" id="UP000236893">
    <property type="component" value="Unassembled WGS sequence"/>
</dbReference>
<organism evidence="1 2">
    <name type="scientific">Solitalea longa</name>
    <dbReference type="NCBI Taxonomy" id="2079460"/>
    <lineage>
        <taxon>Bacteria</taxon>
        <taxon>Pseudomonadati</taxon>
        <taxon>Bacteroidota</taxon>
        <taxon>Sphingobacteriia</taxon>
        <taxon>Sphingobacteriales</taxon>
        <taxon>Sphingobacteriaceae</taxon>
        <taxon>Solitalea</taxon>
    </lineage>
</organism>
<reference evidence="1 2" key="1">
    <citation type="submission" date="2018-01" db="EMBL/GenBank/DDBJ databases">
        <authorList>
            <person name="Gaut B.S."/>
            <person name="Morton B.R."/>
            <person name="Clegg M.T."/>
            <person name="Duvall M.R."/>
        </authorList>
    </citation>
    <scope>NUCLEOTIDE SEQUENCE [LARGE SCALE GENOMIC DNA]</scope>
    <source>
        <strain evidence="1 2">HR-AV</strain>
    </source>
</reference>
<sequence length="303" mass="33032">MKRNLFKQSIYLIAGVLILSSCEEDHNDEYAPEKPIGGYNSVREISPDNLVGYWAFENSLTDSAGSLQATPTNITYATGKKGQAFQGAANGYAVINDAGTVLPALTSYTITFWAYTAQASKATGIFALNNSKDFWGSLDIYIEPYIQNGVPNVDSLFFKIHMNNDNVVWKGQFTDTKFGAAVNKWVHIAATYDGDKSIYNVYVNGKQIGVNTAGNPQGTKGPKLHGDDPATHDIPYGLLKFVNASKIAFGAFQFQTVPSLNVGGTPQDWATNFSGALDEFRIYNKALAESDVNSIYKLESLGR</sequence>